<keyword evidence="3" id="KW-0732">Signal</keyword>
<keyword evidence="8" id="KW-1185">Reference proteome</keyword>
<keyword evidence="5" id="KW-0472">Membrane</keyword>
<evidence type="ECO:0000256" key="6">
    <source>
        <dbReference type="ARBA" id="ARBA00037847"/>
    </source>
</evidence>
<evidence type="ECO:0000256" key="3">
    <source>
        <dbReference type="ARBA" id="ARBA00022729"/>
    </source>
</evidence>
<evidence type="ECO:0000313" key="8">
    <source>
        <dbReference type="Proteomes" id="UP001055439"/>
    </source>
</evidence>
<proteinExistence type="predicted"/>
<evidence type="ECO:0000256" key="1">
    <source>
        <dbReference type="ARBA" id="ARBA00004479"/>
    </source>
</evidence>
<evidence type="ECO:0000256" key="2">
    <source>
        <dbReference type="ARBA" id="ARBA00022692"/>
    </source>
</evidence>
<dbReference type="Proteomes" id="UP001055439">
    <property type="component" value="Chromosome 1"/>
</dbReference>
<dbReference type="EMBL" id="CP097502">
    <property type="protein sequence ID" value="URD71891.1"/>
    <property type="molecule type" value="Genomic_DNA"/>
</dbReference>
<keyword evidence="2" id="KW-0812">Transmembrane</keyword>
<keyword evidence="7" id="KW-0808">Transferase</keyword>
<keyword evidence="4" id="KW-1133">Transmembrane helix</keyword>
<evidence type="ECO:0000256" key="5">
    <source>
        <dbReference type="ARBA" id="ARBA00023136"/>
    </source>
</evidence>
<dbReference type="GO" id="GO:0016020">
    <property type="term" value="C:membrane"/>
    <property type="evidence" value="ECO:0007669"/>
    <property type="project" value="UniProtKB-SubCell"/>
</dbReference>
<sequence>MDVHSCSSNGYFTSYPGNMHVFGLPQHGCGYDRSLENWSKWSVAEGICNRWESVVQLIEATTLGVPKLKGSELEAACEDFSNIVVSHQEFTVYKGTLSSGVEIAACIDVLLILEVHIDALSRVNHKHFVSLLGYCEENEPLMRMMVLEYGTLYEHLHVEEFEHLDWGARVRIIMETAYCLRHMLELKPPVPHPNLL</sequence>
<dbReference type="GO" id="GO:0016301">
    <property type="term" value="F:kinase activity"/>
    <property type="evidence" value="ECO:0007669"/>
    <property type="project" value="UniProtKB-KW"/>
</dbReference>
<keyword evidence="7" id="KW-0675">Receptor</keyword>
<gene>
    <name evidence="7" type="ORF">MUK42_13069</name>
</gene>
<protein>
    <submittedName>
        <fullName evidence="7">LRR receptor-like serine threonine-protein kinase</fullName>
    </submittedName>
</protein>
<dbReference type="OrthoDB" id="291737at2759"/>
<dbReference type="InterPro" id="IPR011009">
    <property type="entry name" value="Kinase-like_dom_sf"/>
</dbReference>
<evidence type="ECO:0000256" key="4">
    <source>
        <dbReference type="ARBA" id="ARBA00022989"/>
    </source>
</evidence>
<dbReference type="GO" id="GO:0012505">
    <property type="term" value="C:endomembrane system"/>
    <property type="evidence" value="ECO:0007669"/>
    <property type="project" value="UniProtKB-SubCell"/>
</dbReference>
<dbReference type="AlphaFoldDB" id="A0A9E7E7J3"/>
<evidence type="ECO:0000313" key="7">
    <source>
        <dbReference type="EMBL" id="URD71891.1"/>
    </source>
</evidence>
<reference evidence="7" key="1">
    <citation type="submission" date="2022-05" db="EMBL/GenBank/DDBJ databases">
        <title>The Musa troglodytarum L. genome provides insights into the mechanism of non-climacteric behaviour and enrichment of carotenoids.</title>
        <authorList>
            <person name="Wang J."/>
        </authorList>
    </citation>
    <scope>NUCLEOTIDE SEQUENCE</scope>
    <source>
        <tissue evidence="7">Leaf</tissue>
    </source>
</reference>
<accession>A0A9E7E7J3</accession>
<dbReference type="SUPFAM" id="SSF56112">
    <property type="entry name" value="Protein kinase-like (PK-like)"/>
    <property type="match status" value="1"/>
</dbReference>
<keyword evidence="7" id="KW-0418">Kinase</keyword>
<dbReference type="Gene3D" id="1.10.510.10">
    <property type="entry name" value="Transferase(Phosphotransferase) domain 1"/>
    <property type="match status" value="1"/>
</dbReference>
<dbReference type="PANTHER" id="PTHR46084">
    <property type="entry name" value="PROTEIN MALE DISCOVERER 2"/>
    <property type="match status" value="1"/>
</dbReference>
<name>A0A9E7E7J3_9LILI</name>
<comment type="subcellular location">
    <subcellularLocation>
        <location evidence="6">Endomembrane system</location>
        <topology evidence="6">Single-pass membrane protein</topology>
    </subcellularLocation>
    <subcellularLocation>
        <location evidence="1">Membrane</location>
        <topology evidence="1">Single-pass type I membrane protein</topology>
    </subcellularLocation>
</comment>
<dbReference type="PANTHER" id="PTHR46084:SF1">
    <property type="entry name" value="PROTEIN MALE DISCOVERER 2"/>
    <property type="match status" value="1"/>
</dbReference>
<organism evidence="7 8">
    <name type="scientific">Musa troglodytarum</name>
    <name type="common">fe'i banana</name>
    <dbReference type="NCBI Taxonomy" id="320322"/>
    <lineage>
        <taxon>Eukaryota</taxon>
        <taxon>Viridiplantae</taxon>
        <taxon>Streptophyta</taxon>
        <taxon>Embryophyta</taxon>
        <taxon>Tracheophyta</taxon>
        <taxon>Spermatophyta</taxon>
        <taxon>Magnoliopsida</taxon>
        <taxon>Liliopsida</taxon>
        <taxon>Zingiberales</taxon>
        <taxon>Musaceae</taxon>
        <taxon>Musa</taxon>
    </lineage>
</organism>